<evidence type="ECO:0000313" key="2">
    <source>
        <dbReference type="Proteomes" id="UP000887159"/>
    </source>
</evidence>
<reference evidence="1" key="1">
    <citation type="submission" date="2020-08" db="EMBL/GenBank/DDBJ databases">
        <title>Multicomponent nature underlies the extraordinary mechanical properties of spider dragline silk.</title>
        <authorList>
            <person name="Kono N."/>
            <person name="Nakamura H."/>
            <person name="Mori M."/>
            <person name="Yoshida Y."/>
            <person name="Ohtoshi R."/>
            <person name="Malay A.D."/>
            <person name="Moran D.A.P."/>
            <person name="Tomita M."/>
            <person name="Numata K."/>
            <person name="Arakawa K."/>
        </authorList>
    </citation>
    <scope>NUCLEOTIDE SEQUENCE</scope>
</reference>
<dbReference type="EMBL" id="BMAU01021422">
    <property type="protein sequence ID" value="GFY34144.1"/>
    <property type="molecule type" value="Genomic_DNA"/>
</dbReference>
<proteinExistence type="predicted"/>
<protein>
    <submittedName>
        <fullName evidence="1">Integrase catalytic domain-containing protein</fullName>
    </submittedName>
</protein>
<evidence type="ECO:0000313" key="1">
    <source>
        <dbReference type="EMBL" id="GFY34144.1"/>
    </source>
</evidence>
<name>A0A8X7BL04_TRICX</name>
<organism evidence="1 2">
    <name type="scientific">Trichonephila clavipes</name>
    <name type="common">Golden silk orbweaver</name>
    <name type="synonym">Nephila clavipes</name>
    <dbReference type="NCBI Taxonomy" id="2585209"/>
    <lineage>
        <taxon>Eukaryota</taxon>
        <taxon>Metazoa</taxon>
        <taxon>Ecdysozoa</taxon>
        <taxon>Arthropoda</taxon>
        <taxon>Chelicerata</taxon>
        <taxon>Arachnida</taxon>
        <taxon>Araneae</taxon>
        <taxon>Araneomorphae</taxon>
        <taxon>Entelegynae</taxon>
        <taxon>Araneoidea</taxon>
        <taxon>Nephilidae</taxon>
        <taxon>Trichonephila</taxon>
    </lineage>
</organism>
<comment type="caution">
    <text evidence="1">The sequence shown here is derived from an EMBL/GenBank/DDBJ whole genome shotgun (WGS) entry which is preliminary data.</text>
</comment>
<sequence>MFDIENNSGPIDILIGADVAGRLFTGKRRVLSSGLVAMETNLGLTLMEKNYFTLSEKEDAAMMLISILEVLGISDLVEMKNKRERENLTKLHSEETVRINTEGIYEVSQPWKENYLRIPSNNEIAMKRLESSTKKLHQETLFTAYDDVFKEWELLGIIENDPVDSSSHLHEYFLSHRPVVKQLKCAQFLMPLPDKLDPHRSTSV</sequence>
<dbReference type="AlphaFoldDB" id="A0A8X7BL04"/>
<dbReference type="Proteomes" id="UP000887159">
    <property type="component" value="Unassembled WGS sequence"/>
</dbReference>
<gene>
    <name evidence="1" type="primary">AVEN_155635_1</name>
    <name evidence="1" type="ORF">TNCV_2504471</name>
</gene>
<accession>A0A8X7BL04</accession>
<keyword evidence="2" id="KW-1185">Reference proteome</keyword>